<feature type="transmembrane region" description="Helical" evidence="6">
    <location>
        <begin position="139"/>
        <end position="163"/>
    </location>
</feature>
<dbReference type="GO" id="GO:0016020">
    <property type="term" value="C:membrane"/>
    <property type="evidence" value="ECO:0007669"/>
    <property type="project" value="UniProtKB-SubCell"/>
</dbReference>
<keyword evidence="2" id="KW-0813">Transport</keyword>
<feature type="transmembrane region" description="Helical" evidence="6">
    <location>
        <begin position="401"/>
        <end position="422"/>
    </location>
</feature>
<feature type="transmembrane region" description="Helical" evidence="6">
    <location>
        <begin position="314"/>
        <end position="335"/>
    </location>
</feature>
<dbReference type="FunFam" id="1.20.1250.20:FF:000013">
    <property type="entry name" value="MFS general substrate transporter"/>
    <property type="match status" value="1"/>
</dbReference>
<evidence type="ECO:0000256" key="3">
    <source>
        <dbReference type="ARBA" id="ARBA00022692"/>
    </source>
</evidence>
<protein>
    <recommendedName>
        <fullName evidence="7">Major facilitator superfamily (MFS) profile domain-containing protein</fullName>
    </recommendedName>
</protein>
<dbReference type="GO" id="GO:0022857">
    <property type="term" value="F:transmembrane transporter activity"/>
    <property type="evidence" value="ECO:0007669"/>
    <property type="project" value="InterPro"/>
</dbReference>
<dbReference type="InParanoid" id="A0A369JS36"/>
<dbReference type="InterPro" id="IPR020846">
    <property type="entry name" value="MFS_dom"/>
</dbReference>
<accession>A0A369JS36</accession>
<feature type="transmembrane region" description="Helical" evidence="6">
    <location>
        <begin position="86"/>
        <end position="108"/>
    </location>
</feature>
<evidence type="ECO:0000313" key="9">
    <source>
        <dbReference type="Proteomes" id="UP000076154"/>
    </source>
</evidence>
<gene>
    <name evidence="8" type="ORF">Hypma_007609</name>
</gene>
<proteinExistence type="predicted"/>
<comment type="caution">
    <text evidence="8">The sequence shown here is derived from an EMBL/GenBank/DDBJ whole genome shotgun (WGS) entry which is preliminary data.</text>
</comment>
<dbReference type="FunFam" id="1.20.1250.20:FF:000018">
    <property type="entry name" value="MFS transporter permease"/>
    <property type="match status" value="1"/>
</dbReference>
<organism evidence="8 9">
    <name type="scientific">Hypsizygus marmoreus</name>
    <name type="common">White beech mushroom</name>
    <name type="synonym">Agaricus marmoreus</name>
    <dbReference type="NCBI Taxonomy" id="39966"/>
    <lineage>
        <taxon>Eukaryota</taxon>
        <taxon>Fungi</taxon>
        <taxon>Dikarya</taxon>
        <taxon>Basidiomycota</taxon>
        <taxon>Agaricomycotina</taxon>
        <taxon>Agaricomycetes</taxon>
        <taxon>Agaricomycetidae</taxon>
        <taxon>Agaricales</taxon>
        <taxon>Tricholomatineae</taxon>
        <taxon>Lyophyllaceae</taxon>
        <taxon>Hypsizygus</taxon>
    </lineage>
</organism>
<keyword evidence="5 6" id="KW-0472">Membrane</keyword>
<dbReference type="PANTHER" id="PTHR43791">
    <property type="entry name" value="PERMEASE-RELATED"/>
    <property type="match status" value="1"/>
</dbReference>
<dbReference type="InterPro" id="IPR036259">
    <property type="entry name" value="MFS_trans_sf"/>
</dbReference>
<feature type="transmembrane region" description="Helical" evidence="6">
    <location>
        <begin position="46"/>
        <end position="66"/>
    </location>
</feature>
<evidence type="ECO:0000256" key="1">
    <source>
        <dbReference type="ARBA" id="ARBA00004141"/>
    </source>
</evidence>
<dbReference type="Proteomes" id="UP000076154">
    <property type="component" value="Unassembled WGS sequence"/>
</dbReference>
<feature type="transmembrane region" description="Helical" evidence="6">
    <location>
        <begin position="369"/>
        <end position="389"/>
    </location>
</feature>
<dbReference type="SUPFAM" id="SSF103473">
    <property type="entry name" value="MFS general substrate transporter"/>
    <property type="match status" value="1"/>
</dbReference>
<evidence type="ECO:0000256" key="6">
    <source>
        <dbReference type="SAM" id="Phobius"/>
    </source>
</evidence>
<feature type="transmembrane region" description="Helical" evidence="6">
    <location>
        <begin position="115"/>
        <end position="133"/>
    </location>
</feature>
<feature type="transmembrane region" description="Helical" evidence="6">
    <location>
        <begin position="175"/>
        <end position="196"/>
    </location>
</feature>
<evidence type="ECO:0000256" key="4">
    <source>
        <dbReference type="ARBA" id="ARBA00022989"/>
    </source>
</evidence>
<evidence type="ECO:0000259" key="7">
    <source>
        <dbReference type="PROSITE" id="PS50850"/>
    </source>
</evidence>
<dbReference type="InterPro" id="IPR011701">
    <property type="entry name" value="MFS"/>
</dbReference>
<feature type="transmembrane region" description="Helical" evidence="6">
    <location>
        <begin position="434"/>
        <end position="456"/>
    </location>
</feature>
<keyword evidence="4 6" id="KW-1133">Transmembrane helix</keyword>
<name>A0A369JS36_HYPMA</name>
<evidence type="ECO:0000256" key="2">
    <source>
        <dbReference type="ARBA" id="ARBA00022448"/>
    </source>
</evidence>
<evidence type="ECO:0000313" key="8">
    <source>
        <dbReference type="EMBL" id="RDB25089.1"/>
    </source>
</evidence>
<dbReference type="AlphaFoldDB" id="A0A369JS36"/>
<sequence length="480" mass="53447">MAHSSSPLASEIAIKHTSSDHSDVETSDGRKDRVAFERKTMRRVDLWLLPLLGMLYALALIDRTNLGVARITGMDRDLKLSKGARYSIVSAVYFVPYIIFQLPSNLFLRHLGVRNWLTFCVVAWGVVQLAMGFVPNWGLLAFCRVLLGAFEAGFFPALVFVITTWYTRHEVQKRLACFYIVSILAGGFSAIFAYLLSLLGGKLGIAGWAWIFIIEGAITIAFGVVAWFFISDFPDKNTFLSPEETAFVLERVEHDRGDSIPDELTKQKLIEHLLDWKVWVFSLMYMCATMPAYAIGFFITIILRGMGWSVTDSLLLSAPPFVFAAVSIMFFAWISDKYRHRALFIAIQAIITIIGLILTGFSSSPWARYIGLFLSNAGSAGCIPAILAYTSNNITSHTKRAVSTAMVISFSGIGGIFATTVFRQADFPNYLPGIYATLACQVFMIILLAITTTYFWRQNQRTRAMTAPAIGGQSAFLYTL</sequence>
<dbReference type="Pfam" id="PF07690">
    <property type="entry name" value="MFS_1"/>
    <property type="match status" value="1"/>
</dbReference>
<dbReference type="EMBL" id="LUEZ02000041">
    <property type="protein sequence ID" value="RDB25089.1"/>
    <property type="molecule type" value="Genomic_DNA"/>
</dbReference>
<keyword evidence="3 6" id="KW-0812">Transmembrane</keyword>
<dbReference type="PANTHER" id="PTHR43791:SF3">
    <property type="entry name" value="MAJOR FACILITATOR SUPERFAMILY (MFS) PROFILE DOMAIN-CONTAINING PROTEIN"/>
    <property type="match status" value="1"/>
</dbReference>
<feature type="transmembrane region" description="Helical" evidence="6">
    <location>
        <begin position="208"/>
        <end position="230"/>
    </location>
</feature>
<reference evidence="8" key="1">
    <citation type="submission" date="2018-04" db="EMBL/GenBank/DDBJ databases">
        <title>Whole genome sequencing of Hypsizygus marmoreus.</title>
        <authorList>
            <person name="Choi I.-G."/>
            <person name="Min B."/>
            <person name="Kim J.-G."/>
            <person name="Kim S."/>
            <person name="Oh Y.-L."/>
            <person name="Kong W.-S."/>
            <person name="Park H."/>
            <person name="Jeong J."/>
            <person name="Song E.-S."/>
        </authorList>
    </citation>
    <scope>NUCLEOTIDE SEQUENCE [LARGE SCALE GENOMIC DNA]</scope>
    <source>
        <strain evidence="8">51987-8</strain>
    </source>
</reference>
<comment type="subcellular location">
    <subcellularLocation>
        <location evidence="1">Membrane</location>
        <topology evidence="1">Multi-pass membrane protein</topology>
    </subcellularLocation>
</comment>
<keyword evidence="9" id="KW-1185">Reference proteome</keyword>
<feature type="transmembrane region" description="Helical" evidence="6">
    <location>
        <begin position="278"/>
        <end position="302"/>
    </location>
</feature>
<dbReference type="PROSITE" id="PS50850">
    <property type="entry name" value="MFS"/>
    <property type="match status" value="1"/>
</dbReference>
<feature type="transmembrane region" description="Helical" evidence="6">
    <location>
        <begin position="342"/>
        <end position="363"/>
    </location>
</feature>
<feature type="domain" description="Major facilitator superfamily (MFS) profile" evidence="7">
    <location>
        <begin position="48"/>
        <end position="460"/>
    </location>
</feature>
<dbReference type="Gene3D" id="1.20.1250.20">
    <property type="entry name" value="MFS general substrate transporter like domains"/>
    <property type="match status" value="2"/>
</dbReference>
<evidence type="ECO:0000256" key="5">
    <source>
        <dbReference type="ARBA" id="ARBA00023136"/>
    </source>
</evidence>
<dbReference type="OrthoDB" id="3639251at2759"/>